<protein>
    <submittedName>
        <fullName evidence="2">Uncharacterized protein</fullName>
    </submittedName>
</protein>
<comment type="caution">
    <text evidence="2">The sequence shown here is derived from an EMBL/GenBank/DDBJ whole genome shotgun (WGS) entry which is preliminary data.</text>
</comment>
<gene>
    <name evidence="2" type="ORF">RISK_002870</name>
</gene>
<reference evidence="2" key="1">
    <citation type="submission" date="2015-05" db="EMBL/GenBank/DDBJ databases">
        <title>Permanent draft genome of Rhodopirellula islandicus K833.</title>
        <authorList>
            <person name="Kizina J."/>
            <person name="Richter M."/>
            <person name="Glockner F.O."/>
            <person name="Harder J."/>
        </authorList>
    </citation>
    <scope>NUCLEOTIDE SEQUENCE [LARGE SCALE GENOMIC DNA]</scope>
    <source>
        <strain evidence="2">K833</strain>
    </source>
</reference>
<sequence length="77" mass="8719">MKGLQGLAIDAKRRIVETEAAGALVAFEFRERVLDDQPAQRTDECFDPSLEPVKRGRCDIAPPKKSVPRQSTIPRWR</sequence>
<dbReference type="EMBL" id="LECT01000023">
    <property type="protein sequence ID" value="KLU05108.1"/>
    <property type="molecule type" value="Genomic_DNA"/>
</dbReference>
<dbReference type="AlphaFoldDB" id="A0A0J1BEU2"/>
<proteinExistence type="predicted"/>
<accession>A0A0J1BEU2</accession>
<dbReference type="Proteomes" id="UP000036367">
    <property type="component" value="Unassembled WGS sequence"/>
</dbReference>
<keyword evidence="3" id="KW-1185">Reference proteome</keyword>
<evidence type="ECO:0000313" key="2">
    <source>
        <dbReference type="EMBL" id="KLU05108.1"/>
    </source>
</evidence>
<feature type="compositionally biased region" description="Polar residues" evidence="1">
    <location>
        <begin position="68"/>
        <end position="77"/>
    </location>
</feature>
<feature type="region of interest" description="Disordered" evidence="1">
    <location>
        <begin position="56"/>
        <end position="77"/>
    </location>
</feature>
<name>A0A0J1BEU2_RHOIS</name>
<evidence type="ECO:0000313" key="3">
    <source>
        <dbReference type="Proteomes" id="UP000036367"/>
    </source>
</evidence>
<evidence type="ECO:0000256" key="1">
    <source>
        <dbReference type="SAM" id="MobiDB-lite"/>
    </source>
</evidence>
<organism evidence="2 3">
    <name type="scientific">Rhodopirellula islandica</name>
    <dbReference type="NCBI Taxonomy" id="595434"/>
    <lineage>
        <taxon>Bacteria</taxon>
        <taxon>Pseudomonadati</taxon>
        <taxon>Planctomycetota</taxon>
        <taxon>Planctomycetia</taxon>
        <taxon>Pirellulales</taxon>
        <taxon>Pirellulaceae</taxon>
        <taxon>Rhodopirellula</taxon>
    </lineage>
</organism>